<accession>A0AC35TX84</accession>
<organism evidence="1 2">
    <name type="scientific">Rhabditophanes sp. KR3021</name>
    <dbReference type="NCBI Taxonomy" id="114890"/>
    <lineage>
        <taxon>Eukaryota</taxon>
        <taxon>Metazoa</taxon>
        <taxon>Ecdysozoa</taxon>
        <taxon>Nematoda</taxon>
        <taxon>Chromadorea</taxon>
        <taxon>Rhabditida</taxon>
        <taxon>Tylenchina</taxon>
        <taxon>Panagrolaimomorpha</taxon>
        <taxon>Strongyloidoidea</taxon>
        <taxon>Alloionematidae</taxon>
        <taxon>Rhabditophanes</taxon>
    </lineage>
</organism>
<evidence type="ECO:0000313" key="1">
    <source>
        <dbReference type="Proteomes" id="UP000095286"/>
    </source>
</evidence>
<reference evidence="2" key="1">
    <citation type="submission" date="2016-11" db="UniProtKB">
        <authorList>
            <consortium name="WormBaseParasite"/>
        </authorList>
    </citation>
    <scope>IDENTIFICATION</scope>
    <source>
        <strain evidence="2">KR3021</strain>
    </source>
</reference>
<sequence>MLIMHHYSFILLIFFSFTQNINALPQICGENIPRITYKGADFLQKYIGKVLYVVRLTHDNRNFPFNLQQLNSIGGRLNEVKIFVFLTPDVNINDINTLQNQYRFVTIDQEDTKIVNPYSQLNAGPDDRFLFDRCGRLSNIRKGARSSVDDFYEIYNLLKKATEYASCGFCRYYTTNNPQPVPNQVALTPNQQYQRTHTSSYQDGQSHPEQLRKQQQLQHEQNHQQKHHNYDATPNNLSNRPPQQTHNPQQNTNQRYTSNQGAYQTNRQPQVGNYNPNEYQRNGYDSGKISDKKNPPKQAYQLRQEYNKDGSFPPNYDVSKTLEPAYISRDKIHPKNNNNKDSQPRPTATYYKSNQNNKETPELAPLYHDGEVGEVVDEDYEYLDFTAIISTTQVPQTQIPPTTQHSPLWPTNNPEHTDYQINTPCIGFTDDICFQQKASLDPRRVHRCCLERVLFTDLCISGKCTNTTIQLCCIQKFLQSKYKCCHDEAQARTTTPTNEFSKCCFDNFIGGNDECCPSTYAESQWKGIYDLCLPNVDFDLSHIKVPTFQTASVVVAEFDFGKTDEWKFECPYGKQAQQWAYFEPDLNSTKPTPTPV</sequence>
<dbReference type="WBParaSite" id="RSKR_0000532800.1">
    <property type="protein sequence ID" value="RSKR_0000532800.1"/>
    <property type="gene ID" value="RSKR_0000532800"/>
</dbReference>
<evidence type="ECO:0000313" key="2">
    <source>
        <dbReference type="WBParaSite" id="RSKR_0000532800.1"/>
    </source>
</evidence>
<protein>
    <submittedName>
        <fullName evidence="2">SelP_N domain-containing protein</fullName>
    </submittedName>
</protein>
<proteinExistence type="predicted"/>
<dbReference type="Proteomes" id="UP000095286">
    <property type="component" value="Unplaced"/>
</dbReference>
<name>A0AC35TX84_9BILA</name>